<reference evidence="4 5" key="1">
    <citation type="submission" date="2011-06" db="EMBL/GenBank/DDBJ databases">
        <title>The complete genome of Spirochaeta thermophila DSM 6578.</title>
        <authorList>
            <consortium name="US DOE Joint Genome Institute (JGI-PGF)"/>
            <person name="Lucas S."/>
            <person name="Lapidus A."/>
            <person name="Bruce D."/>
            <person name="Goodwin L."/>
            <person name="Pitluck S."/>
            <person name="Peters L."/>
            <person name="Kyrpides N."/>
            <person name="Mavromatis K."/>
            <person name="Ivanova N."/>
            <person name="Mikailova N."/>
            <person name="Pagani I."/>
            <person name="Chertkov O."/>
            <person name="Detter J.C."/>
            <person name="Tapia R."/>
            <person name="Han C."/>
            <person name="Land M."/>
            <person name="Hauser L."/>
            <person name="Markowitz V."/>
            <person name="Cheng J.-F."/>
            <person name="Hugenholtz P."/>
            <person name="Woyke T."/>
            <person name="Wu D."/>
            <person name="Spring S."/>
            <person name="Merkhoffer B."/>
            <person name="Schneider S."/>
            <person name="Klenk H.-P."/>
            <person name="Eisen J.A."/>
        </authorList>
    </citation>
    <scope>NUCLEOTIDE SEQUENCE [LARGE SCALE GENOMIC DNA]</scope>
    <source>
        <strain evidence="5">ATCC 700085 / DSM 6578 / Z-1203</strain>
    </source>
</reference>
<sequence>MDSVIRIEDLSFSYTKNTPLFQDLSLCLYPGQVAGLLGENGAGKTTLLKLIAGELFPDEGTVEVFGIPADRRDPEVLGQLYFLAEELPSYSVVAETYARTTGVFYPRYRHEMFLELSDHLEVDVSKKLTQLSYGQQKKFFLAFALATGVPLLLLDEPTNGLDIPSKRQVRRLIPRYAAEGRTFLISTHQVRDLEHLIDPVIILRKGRVVLHASMDDLQERFSFVVAPEVPSAALYAEKVPGGYGAILPGGGKGEVDLELLFDAARTEPEAFARFLEKEGV</sequence>
<dbReference type="SUPFAM" id="SSF52540">
    <property type="entry name" value="P-loop containing nucleoside triphosphate hydrolases"/>
    <property type="match status" value="1"/>
</dbReference>
<dbReference type="Pfam" id="PF00005">
    <property type="entry name" value="ABC_tran"/>
    <property type="match status" value="1"/>
</dbReference>
<dbReference type="OrthoDB" id="9804819at2"/>
<dbReference type="PROSITE" id="PS50893">
    <property type="entry name" value="ABC_TRANSPORTER_2"/>
    <property type="match status" value="1"/>
</dbReference>
<feature type="domain" description="ABC transporter" evidence="3">
    <location>
        <begin position="5"/>
        <end position="230"/>
    </location>
</feature>
<keyword evidence="1" id="KW-0547">Nucleotide-binding</keyword>
<dbReference type="InterPro" id="IPR003593">
    <property type="entry name" value="AAA+_ATPase"/>
</dbReference>
<organism evidence="4 5">
    <name type="scientific">Winmispira thermophila (strain ATCC 700085 / DSM 6578 / Z-1203)</name>
    <name type="common">Spirochaeta thermophila</name>
    <dbReference type="NCBI Taxonomy" id="869211"/>
    <lineage>
        <taxon>Bacteria</taxon>
        <taxon>Pseudomonadati</taxon>
        <taxon>Spirochaetota</taxon>
        <taxon>Spirochaetia</taxon>
        <taxon>Winmispirales</taxon>
        <taxon>Winmispiraceae</taxon>
        <taxon>Winmispira</taxon>
    </lineage>
</organism>
<dbReference type="AlphaFoldDB" id="G0GAE1"/>
<name>G0GAE1_WINT7</name>
<dbReference type="InterPro" id="IPR003439">
    <property type="entry name" value="ABC_transporter-like_ATP-bd"/>
</dbReference>
<evidence type="ECO:0000259" key="3">
    <source>
        <dbReference type="PROSITE" id="PS50893"/>
    </source>
</evidence>
<proteinExistence type="predicted"/>
<gene>
    <name evidence="4" type="ordered locus">Spith_1497</name>
</gene>
<protein>
    <submittedName>
        <fullName evidence="4">ABC transporter related protein</fullName>
    </submittedName>
</protein>
<keyword evidence="2" id="KW-0067">ATP-binding</keyword>
<keyword evidence="5" id="KW-1185">Reference proteome</keyword>
<dbReference type="InterPro" id="IPR027417">
    <property type="entry name" value="P-loop_NTPase"/>
</dbReference>
<evidence type="ECO:0000256" key="2">
    <source>
        <dbReference type="ARBA" id="ARBA00022840"/>
    </source>
</evidence>
<dbReference type="Gene3D" id="3.40.50.300">
    <property type="entry name" value="P-loop containing nucleotide triphosphate hydrolases"/>
    <property type="match status" value="1"/>
</dbReference>
<dbReference type="HOGENOM" id="CLU_000604_1_2_12"/>
<dbReference type="STRING" id="869211.Spith_1497"/>
<evidence type="ECO:0000313" key="5">
    <source>
        <dbReference type="Proteomes" id="UP000007254"/>
    </source>
</evidence>
<accession>G0GAE1</accession>
<dbReference type="KEGG" id="stq:Spith_1497"/>
<dbReference type="RefSeq" id="WP_014625092.1">
    <property type="nucleotide sequence ID" value="NC_017583.1"/>
</dbReference>
<dbReference type="EMBL" id="CP002903">
    <property type="protein sequence ID" value="AEJ61760.1"/>
    <property type="molecule type" value="Genomic_DNA"/>
</dbReference>
<evidence type="ECO:0000313" key="4">
    <source>
        <dbReference type="EMBL" id="AEJ61760.1"/>
    </source>
</evidence>
<evidence type="ECO:0000256" key="1">
    <source>
        <dbReference type="ARBA" id="ARBA00022741"/>
    </source>
</evidence>
<dbReference type="GO" id="GO:0016887">
    <property type="term" value="F:ATP hydrolysis activity"/>
    <property type="evidence" value="ECO:0007669"/>
    <property type="project" value="InterPro"/>
</dbReference>
<dbReference type="PANTHER" id="PTHR43158">
    <property type="entry name" value="SKFA PEPTIDE EXPORT ATP-BINDING PROTEIN SKFE"/>
    <property type="match status" value="1"/>
</dbReference>
<dbReference type="GO" id="GO:0005524">
    <property type="term" value="F:ATP binding"/>
    <property type="evidence" value="ECO:0007669"/>
    <property type="project" value="UniProtKB-KW"/>
</dbReference>
<dbReference type="SMART" id="SM00382">
    <property type="entry name" value="AAA"/>
    <property type="match status" value="1"/>
</dbReference>
<dbReference type="PANTHER" id="PTHR43158:SF10">
    <property type="entry name" value="ABC TRANSPORTER ATP-BINDING PROTEIN YTRB"/>
    <property type="match status" value="1"/>
</dbReference>
<dbReference type="Proteomes" id="UP000007254">
    <property type="component" value="Chromosome"/>
</dbReference>
<dbReference type="CDD" id="cd03230">
    <property type="entry name" value="ABC_DR_subfamily_A"/>
    <property type="match status" value="1"/>
</dbReference>